<dbReference type="Proteomes" id="UP000595224">
    <property type="component" value="Chromosome"/>
</dbReference>
<evidence type="ECO:0000256" key="6">
    <source>
        <dbReference type="ARBA" id="ARBA00022679"/>
    </source>
</evidence>
<keyword evidence="4 10" id="KW-0698">rRNA processing</keyword>
<dbReference type="EC" id="2.1.1.193" evidence="10"/>
<dbReference type="GO" id="GO:0005737">
    <property type="term" value="C:cytoplasm"/>
    <property type="evidence" value="ECO:0007669"/>
    <property type="project" value="UniProtKB-SubCell"/>
</dbReference>
<evidence type="ECO:0000256" key="2">
    <source>
        <dbReference type="ARBA" id="ARBA00005528"/>
    </source>
</evidence>
<evidence type="ECO:0000256" key="9">
    <source>
        <dbReference type="ARBA" id="ARBA00047944"/>
    </source>
</evidence>
<evidence type="ECO:0000256" key="10">
    <source>
        <dbReference type="PIRNR" id="PIRNR015601"/>
    </source>
</evidence>
<keyword evidence="6 10" id="KW-0808">Transferase</keyword>
<organism evidence="12 13">
    <name type="scientific">Treponema peruense</name>
    <dbReference type="NCBI Taxonomy" id="2787628"/>
    <lineage>
        <taxon>Bacteria</taxon>
        <taxon>Pseudomonadati</taxon>
        <taxon>Spirochaetota</taxon>
        <taxon>Spirochaetia</taxon>
        <taxon>Spirochaetales</taxon>
        <taxon>Treponemataceae</taxon>
        <taxon>Treponema</taxon>
    </lineage>
</organism>
<dbReference type="GO" id="GO:0070042">
    <property type="term" value="F:rRNA (uridine-N3-)-methyltransferase activity"/>
    <property type="evidence" value="ECO:0007669"/>
    <property type="project" value="TreeGrafter"/>
</dbReference>
<dbReference type="GO" id="GO:0070475">
    <property type="term" value="P:rRNA base methylation"/>
    <property type="evidence" value="ECO:0007669"/>
    <property type="project" value="TreeGrafter"/>
</dbReference>
<gene>
    <name evidence="12" type="ORF">IWA51_11080</name>
</gene>
<dbReference type="PANTHER" id="PTHR30027:SF3">
    <property type="entry name" value="16S RRNA (URACIL(1498)-N(3))-METHYLTRANSFERASE"/>
    <property type="match status" value="1"/>
</dbReference>
<dbReference type="RefSeq" id="WP_198442468.1">
    <property type="nucleotide sequence ID" value="NZ_CBCSHE010000015.1"/>
</dbReference>
<dbReference type="InterPro" id="IPR006700">
    <property type="entry name" value="RsmE"/>
</dbReference>
<reference evidence="12 13" key="1">
    <citation type="submission" date="2020-11" db="EMBL/GenBank/DDBJ databases">
        <title>Treponema Peruensis nv. sp., first commensal Treponema isolated from human feces.</title>
        <authorList>
            <person name="Belkhou C."/>
            <person name="Raes J."/>
        </authorList>
    </citation>
    <scope>NUCLEOTIDE SEQUENCE [LARGE SCALE GENOMIC DNA]</scope>
    <source>
        <strain evidence="12 13">RCC2812</strain>
    </source>
</reference>
<evidence type="ECO:0000256" key="5">
    <source>
        <dbReference type="ARBA" id="ARBA00022603"/>
    </source>
</evidence>
<keyword evidence="5 10" id="KW-0489">Methyltransferase</keyword>
<accession>A0A7T3RCW6</accession>
<proteinExistence type="inferred from homology"/>
<comment type="catalytic activity">
    <reaction evidence="9 10">
        <text>uridine(1498) in 16S rRNA + S-adenosyl-L-methionine = N(3)-methyluridine(1498) in 16S rRNA + S-adenosyl-L-homocysteine + H(+)</text>
        <dbReference type="Rhea" id="RHEA:42920"/>
        <dbReference type="Rhea" id="RHEA-COMP:10283"/>
        <dbReference type="Rhea" id="RHEA-COMP:10284"/>
        <dbReference type="ChEBI" id="CHEBI:15378"/>
        <dbReference type="ChEBI" id="CHEBI:57856"/>
        <dbReference type="ChEBI" id="CHEBI:59789"/>
        <dbReference type="ChEBI" id="CHEBI:65315"/>
        <dbReference type="ChEBI" id="CHEBI:74502"/>
        <dbReference type="EC" id="2.1.1.193"/>
    </reaction>
</comment>
<dbReference type="Pfam" id="PF04452">
    <property type="entry name" value="Methyltrans_RNA"/>
    <property type="match status" value="1"/>
</dbReference>
<keyword evidence="3 10" id="KW-0963">Cytoplasm</keyword>
<evidence type="ECO:0000256" key="8">
    <source>
        <dbReference type="ARBA" id="ARBA00025699"/>
    </source>
</evidence>
<evidence type="ECO:0000313" key="12">
    <source>
        <dbReference type="EMBL" id="QQA00784.1"/>
    </source>
</evidence>
<dbReference type="InterPro" id="IPR029026">
    <property type="entry name" value="tRNA_m1G_MTases_N"/>
</dbReference>
<evidence type="ECO:0000256" key="4">
    <source>
        <dbReference type="ARBA" id="ARBA00022552"/>
    </source>
</evidence>
<comment type="function">
    <text evidence="8 10">Specifically methylates the N3 position of the uracil ring of uridine 1498 (m3U1498) in 16S rRNA. Acts on the fully assembled 30S ribosomal subunit.</text>
</comment>
<name>A0A7T3RCW6_9SPIR</name>
<dbReference type="PANTHER" id="PTHR30027">
    <property type="entry name" value="RIBOSOMAL RNA SMALL SUBUNIT METHYLTRANSFERASE E"/>
    <property type="match status" value="1"/>
</dbReference>
<dbReference type="NCBIfam" id="TIGR00046">
    <property type="entry name" value="RsmE family RNA methyltransferase"/>
    <property type="match status" value="1"/>
</dbReference>
<dbReference type="InterPro" id="IPR046886">
    <property type="entry name" value="RsmE_MTase_dom"/>
</dbReference>
<keyword evidence="7 10" id="KW-0949">S-adenosyl-L-methionine</keyword>
<evidence type="ECO:0000256" key="3">
    <source>
        <dbReference type="ARBA" id="ARBA00022490"/>
    </source>
</evidence>
<dbReference type="InterPro" id="IPR029028">
    <property type="entry name" value="Alpha/beta_knot_MTases"/>
</dbReference>
<evidence type="ECO:0000313" key="13">
    <source>
        <dbReference type="Proteomes" id="UP000595224"/>
    </source>
</evidence>
<evidence type="ECO:0000259" key="11">
    <source>
        <dbReference type="Pfam" id="PF04452"/>
    </source>
</evidence>
<dbReference type="SUPFAM" id="SSF75217">
    <property type="entry name" value="alpha/beta knot"/>
    <property type="match status" value="1"/>
</dbReference>
<dbReference type="Gene3D" id="3.40.1280.10">
    <property type="match status" value="1"/>
</dbReference>
<sequence length="264" mass="28810">MRQFVADCELDSDGCLCVRGKNFRYLGTVLRVQAGDAIYVRLLSGVLQPMTVAKIDSSEKTITLQISGSSVSLKKLEAVPEEKMRGPRLWLFMFVPKPAKMELIIRQAVECGVSVIVPVEGEFCQSGFIQSARNRCETNDERWSRIVTEARQQSGSPVATKIENTVSVEEACRMWQSVNADGRGSAVVLYERTDGTKNIYSALENADSKKERVAVAVGAEGGISPAEVKVLSDAGFIPVHLETNILRCETAAIYGIAAVQTVMS</sequence>
<evidence type="ECO:0000256" key="7">
    <source>
        <dbReference type="ARBA" id="ARBA00022691"/>
    </source>
</evidence>
<dbReference type="EMBL" id="CP064936">
    <property type="protein sequence ID" value="QQA00784.1"/>
    <property type="molecule type" value="Genomic_DNA"/>
</dbReference>
<keyword evidence="13" id="KW-1185">Reference proteome</keyword>
<evidence type="ECO:0000256" key="1">
    <source>
        <dbReference type="ARBA" id="ARBA00004496"/>
    </source>
</evidence>
<protein>
    <recommendedName>
        <fullName evidence="10">Ribosomal RNA small subunit methyltransferase E</fullName>
        <ecNumber evidence="10">2.1.1.193</ecNumber>
    </recommendedName>
</protein>
<dbReference type="PIRSF" id="PIRSF015601">
    <property type="entry name" value="MTase_slr0722"/>
    <property type="match status" value="1"/>
</dbReference>
<feature type="domain" description="Ribosomal RNA small subunit methyltransferase E methyltransferase" evidence="11">
    <location>
        <begin position="88"/>
        <end position="260"/>
    </location>
</feature>
<comment type="subcellular location">
    <subcellularLocation>
        <location evidence="1 10">Cytoplasm</location>
    </subcellularLocation>
</comment>
<comment type="similarity">
    <text evidence="2 10">Belongs to the RNA methyltransferase RsmE family.</text>
</comment>
<dbReference type="CDD" id="cd18084">
    <property type="entry name" value="RsmE-like"/>
    <property type="match status" value="1"/>
</dbReference>
<dbReference type="KEGG" id="tper:IWA51_11080"/>
<dbReference type="AlphaFoldDB" id="A0A7T3RCW6"/>